<protein>
    <recommendedName>
        <fullName evidence="1">CWF21 domain-containing protein</fullName>
    </recommendedName>
</protein>
<dbReference type="GO" id="GO:0005634">
    <property type="term" value="C:nucleus"/>
    <property type="evidence" value="ECO:0007669"/>
    <property type="project" value="UniProtKB-ARBA"/>
</dbReference>
<dbReference type="AlphaFoldDB" id="G0U1Y5"/>
<dbReference type="OMA" id="RECGELY"/>
<proteinExistence type="predicted"/>
<name>G0U1Y5_TRYVY</name>
<accession>G0U1Y5</accession>
<evidence type="ECO:0000313" key="2">
    <source>
        <dbReference type="EMBL" id="CCC50286.1"/>
    </source>
</evidence>
<evidence type="ECO:0000259" key="1">
    <source>
        <dbReference type="SMART" id="SM01115"/>
    </source>
</evidence>
<organism evidence="2">
    <name type="scientific">Trypanosoma vivax (strain Y486)</name>
    <dbReference type="NCBI Taxonomy" id="1055687"/>
    <lineage>
        <taxon>Eukaryota</taxon>
        <taxon>Discoba</taxon>
        <taxon>Euglenozoa</taxon>
        <taxon>Kinetoplastea</taxon>
        <taxon>Metakinetoplastina</taxon>
        <taxon>Trypanosomatida</taxon>
        <taxon>Trypanosomatidae</taxon>
        <taxon>Trypanosoma</taxon>
        <taxon>Duttonella</taxon>
    </lineage>
</organism>
<dbReference type="SMART" id="SM01115">
    <property type="entry name" value="cwf21"/>
    <property type="match status" value="1"/>
</dbReference>
<reference evidence="2" key="1">
    <citation type="journal article" date="2012" name="Proc. Natl. Acad. Sci. U.S.A.">
        <title>Antigenic diversity is generated by distinct evolutionary mechanisms in African trypanosome species.</title>
        <authorList>
            <person name="Jackson A.P."/>
            <person name="Berry A."/>
            <person name="Aslett M."/>
            <person name="Allison H.C."/>
            <person name="Burton P."/>
            <person name="Vavrova-Anderson J."/>
            <person name="Brown R."/>
            <person name="Browne H."/>
            <person name="Corton N."/>
            <person name="Hauser H."/>
            <person name="Gamble J."/>
            <person name="Gilderthorp R."/>
            <person name="Marcello L."/>
            <person name="McQuillan J."/>
            <person name="Otto T.D."/>
            <person name="Quail M.A."/>
            <person name="Sanders M.J."/>
            <person name="van Tonder A."/>
            <person name="Ginger M.L."/>
            <person name="Field M.C."/>
            <person name="Barry J.D."/>
            <person name="Hertz-Fowler C."/>
            <person name="Berriman M."/>
        </authorList>
    </citation>
    <scope>NUCLEOTIDE SEQUENCE</scope>
    <source>
        <strain evidence="2">Y486</strain>
    </source>
</reference>
<sequence length="183" mass="20120">MYNGVAALSVKGTGLSGYVQRSKSTAVQLSKFASSGFGGDAPPECRVNPLEALRSAKENAELASRLEQHKALRSIKLKVLLYREERMSAGIPGDVVERECDTLHASLYRNYLEESREARRVGAAEAAHKTAERFAAAFNVRPGALGDAFDRQQREAERQAADAARREVMERRVAAKVKRAKSE</sequence>
<dbReference type="VEuPathDB" id="TriTrypDB:TvY486_0901090"/>
<feature type="domain" description="CWF21" evidence="1">
    <location>
        <begin position="67"/>
        <end position="112"/>
    </location>
</feature>
<dbReference type="EMBL" id="HE573025">
    <property type="protein sequence ID" value="CCC50286.1"/>
    <property type="molecule type" value="Genomic_DNA"/>
</dbReference>
<gene>
    <name evidence="2" type="ORF">TVY486_0901090</name>
</gene>
<dbReference type="InterPro" id="IPR013170">
    <property type="entry name" value="mRNA_splic_Cwf21_dom"/>
</dbReference>